<dbReference type="EMBL" id="CM042888">
    <property type="protein sequence ID" value="KAI4326429.1"/>
    <property type="molecule type" value="Genomic_DNA"/>
</dbReference>
<reference evidence="2" key="1">
    <citation type="journal article" date="2023" name="Front. Plant Sci.">
        <title>Chromosomal-level genome assembly of Melastoma candidum provides insights into trichome evolution.</title>
        <authorList>
            <person name="Zhong Y."/>
            <person name="Wu W."/>
            <person name="Sun C."/>
            <person name="Zou P."/>
            <person name="Liu Y."/>
            <person name="Dai S."/>
            <person name="Zhou R."/>
        </authorList>
    </citation>
    <scope>NUCLEOTIDE SEQUENCE [LARGE SCALE GENOMIC DNA]</scope>
</reference>
<evidence type="ECO:0000313" key="2">
    <source>
        <dbReference type="Proteomes" id="UP001057402"/>
    </source>
</evidence>
<evidence type="ECO:0000313" key="1">
    <source>
        <dbReference type="EMBL" id="KAI4326429.1"/>
    </source>
</evidence>
<accession>A0ACB9MQM3</accession>
<keyword evidence="2" id="KW-1185">Reference proteome</keyword>
<sequence>MGRAPCCEKVGLRRGKWSVEEDRLLTDYIRLHGEGHWRSLPKNAGLLRCGKSCRLRWVNYLKDDVKRGNITPAEEELIVKLHASLGNRWSVIASHMPGRTDNEVKNYWNSHLIRKVEAFFIRRRHEELGSVQAVFKCEKKKKTGGRKSRRDMKKNKGYFLPRVMPSMAINGSHPCDTASAAAAVDGTSLRSREECGGAGEVGLEGTLDFHGMQSESQSGITGETRVRNLETMKNEASVKMEGAVSGSEASVNDWEIDDGTFQGLDPRDTMTQQLLKWLWEDDTADFGQLDGELIGLLELRREVAVYASLLS</sequence>
<protein>
    <submittedName>
        <fullName evidence="1">Uncharacterized protein</fullName>
    </submittedName>
</protein>
<proteinExistence type="predicted"/>
<comment type="caution">
    <text evidence="1">The sequence shown here is derived from an EMBL/GenBank/DDBJ whole genome shotgun (WGS) entry which is preliminary data.</text>
</comment>
<name>A0ACB9MQM3_9MYRT</name>
<organism evidence="1 2">
    <name type="scientific">Melastoma candidum</name>
    <dbReference type="NCBI Taxonomy" id="119954"/>
    <lineage>
        <taxon>Eukaryota</taxon>
        <taxon>Viridiplantae</taxon>
        <taxon>Streptophyta</taxon>
        <taxon>Embryophyta</taxon>
        <taxon>Tracheophyta</taxon>
        <taxon>Spermatophyta</taxon>
        <taxon>Magnoliopsida</taxon>
        <taxon>eudicotyledons</taxon>
        <taxon>Gunneridae</taxon>
        <taxon>Pentapetalae</taxon>
        <taxon>rosids</taxon>
        <taxon>malvids</taxon>
        <taxon>Myrtales</taxon>
        <taxon>Melastomataceae</taxon>
        <taxon>Melastomatoideae</taxon>
        <taxon>Melastomateae</taxon>
        <taxon>Melastoma</taxon>
    </lineage>
</organism>
<gene>
    <name evidence="1" type="ORF">MLD38_031745</name>
</gene>
<dbReference type="Proteomes" id="UP001057402">
    <property type="component" value="Chromosome 9"/>
</dbReference>